<evidence type="ECO:0000313" key="10">
    <source>
        <dbReference type="Proteomes" id="UP000326907"/>
    </source>
</evidence>
<organism evidence="9 10">
    <name type="scientific">Streptomyces arboris</name>
    <dbReference type="NCBI Taxonomy" id="2600619"/>
    <lineage>
        <taxon>Bacteria</taxon>
        <taxon>Bacillati</taxon>
        <taxon>Actinomycetota</taxon>
        <taxon>Actinomycetes</taxon>
        <taxon>Kitasatosporales</taxon>
        <taxon>Streptomycetaceae</taxon>
        <taxon>Streptomyces</taxon>
    </lineage>
</organism>
<dbReference type="EMBL" id="VYUA01000003">
    <property type="protein sequence ID" value="KAB2593585.1"/>
    <property type="molecule type" value="Genomic_DNA"/>
</dbReference>
<comment type="caution">
    <text evidence="9">The sequence shown here is derived from an EMBL/GenBank/DDBJ whole genome shotgun (WGS) entry which is preliminary data.</text>
</comment>
<evidence type="ECO:0000313" key="9">
    <source>
        <dbReference type="EMBL" id="KAB2593585.1"/>
    </source>
</evidence>
<evidence type="ECO:0000256" key="5">
    <source>
        <dbReference type="ARBA" id="ARBA00023004"/>
    </source>
</evidence>
<comment type="similarity">
    <text evidence="1 7">Belongs to the cytochrome P450 family.</text>
</comment>
<sequence>MKWPDDPNGPIRSHPEPSGGAVVTEPAAVDLLDIDPDFGSDPYRAYAVLRARGPVHEIRAGEKDRFWLVVGHDACREALTDPRLSRDWPRNGHLATGLEAPPATDGPGNAHMLLSDPPDHTRLRRLAARAFTPRRVAALAPRIQDVTEALVTAMLAAEDRRADLVDALAYPLRMTVICELLGIPDLDRDAFRGWSDEITAPTGAEAARAAQAEAVPYLGGLIAAKRAAPADDLLSDLIHTVDEGGDRMSEDELLSMALLLLLAGHESTVNFLCKGVRALFAHPDQFALLRGDLDGLVEGAVEEMLRYDAPVETAPPRVAVEPVEIGGRSVPAGAVVLIALGDAGRDPARFTAPDRFDIRRTGTGDRGHLAFGHGVHYCLGAPLARLEGRIVFRTLLSRCPTLGPDGRPGGRFSGLFAQGERKVPVRW</sequence>
<dbReference type="PANTHER" id="PTHR46696">
    <property type="entry name" value="P450, PUTATIVE (EUROFUNG)-RELATED"/>
    <property type="match status" value="1"/>
</dbReference>
<keyword evidence="6 7" id="KW-0503">Monooxygenase</keyword>
<gene>
    <name evidence="9" type="ORF">F5983_04700</name>
</gene>
<keyword evidence="5 7" id="KW-0408">Iron</keyword>
<dbReference type="CDD" id="cd11029">
    <property type="entry name" value="CYP107-like"/>
    <property type="match status" value="1"/>
</dbReference>
<dbReference type="Proteomes" id="UP000326907">
    <property type="component" value="Unassembled WGS sequence"/>
</dbReference>
<dbReference type="Gene3D" id="1.10.630.10">
    <property type="entry name" value="Cytochrome P450"/>
    <property type="match status" value="1"/>
</dbReference>
<reference evidence="9 10" key="1">
    <citation type="submission" date="2019-09" db="EMBL/GenBank/DDBJ databases">
        <authorList>
            <person name="Liu P."/>
        </authorList>
    </citation>
    <scope>NUCLEOTIDE SEQUENCE [LARGE SCALE GENOMIC DNA]</scope>
    <source>
        <strain evidence="9 10">TRM68085</strain>
    </source>
</reference>
<dbReference type="InterPro" id="IPR002397">
    <property type="entry name" value="Cyt_P450_B"/>
</dbReference>
<evidence type="ECO:0000256" key="6">
    <source>
        <dbReference type="ARBA" id="ARBA00023033"/>
    </source>
</evidence>
<keyword evidence="10" id="KW-1185">Reference proteome</keyword>
<keyword evidence="4 7" id="KW-0560">Oxidoreductase</keyword>
<dbReference type="PRINTS" id="PR00359">
    <property type="entry name" value="BP450"/>
</dbReference>
<name>A0A5N5ERT8_9ACTN</name>
<dbReference type="GO" id="GO:0005506">
    <property type="term" value="F:iron ion binding"/>
    <property type="evidence" value="ECO:0007669"/>
    <property type="project" value="InterPro"/>
</dbReference>
<keyword evidence="3 7" id="KW-0479">Metal-binding</keyword>
<dbReference type="FunFam" id="1.10.630.10:FF:000018">
    <property type="entry name" value="Cytochrome P450 monooxygenase"/>
    <property type="match status" value="1"/>
</dbReference>
<dbReference type="PROSITE" id="PS00086">
    <property type="entry name" value="CYTOCHROME_P450"/>
    <property type="match status" value="1"/>
</dbReference>
<keyword evidence="2 7" id="KW-0349">Heme</keyword>
<dbReference type="PANTHER" id="PTHR46696:SF1">
    <property type="entry name" value="CYTOCHROME P450 YJIB-RELATED"/>
    <property type="match status" value="1"/>
</dbReference>
<dbReference type="InterPro" id="IPR001128">
    <property type="entry name" value="Cyt_P450"/>
</dbReference>
<evidence type="ECO:0000256" key="8">
    <source>
        <dbReference type="SAM" id="MobiDB-lite"/>
    </source>
</evidence>
<accession>A0A5N5ERT8</accession>
<dbReference type="Pfam" id="PF00067">
    <property type="entry name" value="p450"/>
    <property type="match status" value="1"/>
</dbReference>
<dbReference type="SUPFAM" id="SSF48264">
    <property type="entry name" value="Cytochrome P450"/>
    <property type="match status" value="1"/>
</dbReference>
<proteinExistence type="inferred from homology"/>
<dbReference type="GO" id="GO:0020037">
    <property type="term" value="F:heme binding"/>
    <property type="evidence" value="ECO:0007669"/>
    <property type="project" value="InterPro"/>
</dbReference>
<dbReference type="AlphaFoldDB" id="A0A5N5ERT8"/>
<dbReference type="GO" id="GO:0016705">
    <property type="term" value="F:oxidoreductase activity, acting on paired donors, with incorporation or reduction of molecular oxygen"/>
    <property type="evidence" value="ECO:0007669"/>
    <property type="project" value="InterPro"/>
</dbReference>
<evidence type="ECO:0000256" key="2">
    <source>
        <dbReference type="ARBA" id="ARBA00022617"/>
    </source>
</evidence>
<feature type="region of interest" description="Disordered" evidence="8">
    <location>
        <begin position="1"/>
        <end position="21"/>
    </location>
</feature>
<dbReference type="InterPro" id="IPR017972">
    <property type="entry name" value="Cyt_P450_CS"/>
</dbReference>
<dbReference type="GO" id="GO:0004497">
    <property type="term" value="F:monooxygenase activity"/>
    <property type="evidence" value="ECO:0007669"/>
    <property type="project" value="UniProtKB-KW"/>
</dbReference>
<protein>
    <submittedName>
        <fullName evidence="9">Cytochrome P450</fullName>
    </submittedName>
</protein>
<evidence type="ECO:0000256" key="7">
    <source>
        <dbReference type="RuleBase" id="RU000461"/>
    </source>
</evidence>
<dbReference type="InterPro" id="IPR036396">
    <property type="entry name" value="Cyt_P450_sf"/>
</dbReference>
<evidence type="ECO:0000256" key="4">
    <source>
        <dbReference type="ARBA" id="ARBA00023002"/>
    </source>
</evidence>
<evidence type="ECO:0000256" key="1">
    <source>
        <dbReference type="ARBA" id="ARBA00010617"/>
    </source>
</evidence>
<evidence type="ECO:0000256" key="3">
    <source>
        <dbReference type="ARBA" id="ARBA00022723"/>
    </source>
</evidence>